<sequence length="726" mass="84094">MKKLFFIASFFMLLGMTACSSKDRDVLAVEQLTHRLIPQYADRFVFEIVPDEDRDYYSLESKDGKIHISGNNANSMAAGLNYYLKYYCLTTVSWYADIPVEMPDVLPMVEKPVVVEAKVDNRFFLNYCTYGYSMPFWKWKDWERFIDWMALNGVNMPLAITGQEMVWYKVWKKIGLTDEEIRSYFTGPVYLPWHRMANIDGWNGPLPMQWLESQAELQKKILARERELNMTPVLPAFAGHVPAALKRIHPDANIQYLGKWAGFGDSYRCHFLNPEEPLFAEIQKSFLEEQEKMFGTDHIYGVDPFNEVDPPSWEPEYLAQVSSDMYKSLAAADPDAVWLQMTWMFYHDRKLWTAPRVKALLTGVPSDKLVLLDYHCENVELWKSTEKFHGQPYIWCYLGNFGGNTTLTGNVKESGDRLDNALINGGDNLKGIGSTLEGLDINQFPYEYIFEKAWTIDVNGQDWVERLADRHVGAVSESAREAWQILFDDVFVQVPRTLGILPGYRPKLGDNYNKRTSNEYDNATLLRVWELLLEVPSCDRDAFEIDVIMTGRQLLGNYFLDVKKEFDGFYKKRNVPGLKEKASEMREILSDLELLNSFHNRASLDKWIEDARSLGDTDELKNYYEKNARNLITTWGGSLNDYASRTWAGLLNDYYARRWEIYFDAVIGAAEKGIELDKDELKSRLATFEQEWVESTTPVCIERNGTLLDTSRRLLEKYGPRIEKSL</sequence>
<reference evidence="6 7" key="1">
    <citation type="submission" date="2012-08" db="EMBL/GenBank/DDBJ databases">
        <title>The Genome Sequence of Barnesiella intestinihominis YIT 11860.</title>
        <authorList>
            <consortium name="The Broad Institute Genome Sequencing Platform"/>
            <person name="Earl A."/>
            <person name="Ward D."/>
            <person name="Feldgarden M."/>
            <person name="Gevers D."/>
            <person name="Morotomi M."/>
            <person name="Walker B."/>
            <person name="Young S.K."/>
            <person name="Zeng Q."/>
            <person name="Gargeya S."/>
            <person name="Fitzgerald M."/>
            <person name="Haas B."/>
            <person name="Abouelleil A."/>
            <person name="Alvarado L."/>
            <person name="Arachchi H.M."/>
            <person name="Berlin A.M."/>
            <person name="Chapman S.B."/>
            <person name="Goldberg J."/>
            <person name="Griggs A."/>
            <person name="Gujja S."/>
            <person name="Hansen M."/>
            <person name="Howarth C."/>
            <person name="Imamovic A."/>
            <person name="Larimer J."/>
            <person name="McCowen C."/>
            <person name="Montmayeur A."/>
            <person name="Murphy C."/>
            <person name="Neiman D."/>
            <person name="Pearson M."/>
            <person name="Priest M."/>
            <person name="Roberts A."/>
            <person name="Saif S."/>
            <person name="Shea T."/>
            <person name="Sisk P."/>
            <person name="Sykes S."/>
            <person name="Wortman J."/>
            <person name="Nusbaum C."/>
            <person name="Birren B."/>
        </authorList>
    </citation>
    <scope>NUCLEOTIDE SEQUENCE [LARGE SCALE GENOMIC DNA]</scope>
    <source>
        <strain evidence="6 7">YIT 11860</strain>
    </source>
</reference>
<dbReference type="PANTHER" id="PTHR12872:SF1">
    <property type="entry name" value="ALPHA-N-ACETYLGLUCOSAMINIDASE"/>
    <property type="match status" value="1"/>
</dbReference>
<protein>
    <recommendedName>
        <fullName evidence="8">Alpha-N-acetylglucosaminidase</fullName>
    </recommendedName>
</protein>
<feature type="chain" id="PRO_5003840239" description="Alpha-N-acetylglucosaminidase" evidence="2">
    <location>
        <begin position="22"/>
        <end position="726"/>
    </location>
</feature>
<comment type="caution">
    <text evidence="6">The sequence shown here is derived from an EMBL/GenBank/DDBJ whole genome shotgun (WGS) entry which is preliminary data.</text>
</comment>
<dbReference type="GO" id="GO:0016787">
    <property type="term" value="F:hydrolase activity"/>
    <property type="evidence" value="ECO:0007669"/>
    <property type="project" value="UniProtKB-KW"/>
</dbReference>
<feature type="signal peptide" evidence="2">
    <location>
        <begin position="1"/>
        <end position="21"/>
    </location>
</feature>
<dbReference type="Pfam" id="PF05089">
    <property type="entry name" value="NAGLU"/>
    <property type="match status" value="1"/>
</dbReference>
<dbReference type="InterPro" id="IPR024240">
    <property type="entry name" value="NAGLU_N"/>
</dbReference>
<keyword evidence="1" id="KW-0378">Hydrolase</keyword>
<dbReference type="STRING" id="742726.HMPREF9448_02671"/>
<dbReference type="EMBL" id="ADLE01000018">
    <property type="protein sequence ID" value="EJZ61993.1"/>
    <property type="molecule type" value="Genomic_DNA"/>
</dbReference>
<dbReference type="HOGENOM" id="CLU_011988_2_1_10"/>
<dbReference type="InterPro" id="IPR007781">
    <property type="entry name" value="NAGLU"/>
</dbReference>
<keyword evidence="7" id="KW-1185">Reference proteome</keyword>
<feature type="domain" description="Alpha-N-acetylglucosaminidase tim-barrel" evidence="3">
    <location>
        <begin position="122"/>
        <end position="455"/>
    </location>
</feature>
<dbReference type="InterPro" id="IPR029018">
    <property type="entry name" value="Hex-like_dom2"/>
</dbReference>
<dbReference type="Pfam" id="PF12971">
    <property type="entry name" value="NAGLU_N"/>
    <property type="match status" value="1"/>
</dbReference>
<proteinExistence type="predicted"/>
<gene>
    <name evidence="6" type="ORF">HMPREF9448_02671</name>
</gene>
<evidence type="ECO:0008006" key="8">
    <source>
        <dbReference type="Google" id="ProtNLM"/>
    </source>
</evidence>
<dbReference type="Gene3D" id="3.20.20.80">
    <property type="entry name" value="Glycosidases"/>
    <property type="match status" value="1"/>
</dbReference>
<name>K0WRH5_9BACT</name>
<dbReference type="PANTHER" id="PTHR12872">
    <property type="entry name" value="ALPHA-N-ACETYLGLUCOSAMINIDASE"/>
    <property type="match status" value="1"/>
</dbReference>
<evidence type="ECO:0000256" key="1">
    <source>
        <dbReference type="ARBA" id="ARBA00022801"/>
    </source>
</evidence>
<dbReference type="eggNOG" id="COG3669">
    <property type="taxonomic scope" value="Bacteria"/>
</dbReference>
<dbReference type="InterPro" id="IPR024733">
    <property type="entry name" value="NAGLU_tim-barrel"/>
</dbReference>
<evidence type="ECO:0000259" key="4">
    <source>
        <dbReference type="Pfam" id="PF12971"/>
    </source>
</evidence>
<feature type="domain" description="Alpha-N-acetylglucosaminidase N-terminal" evidence="4">
    <location>
        <begin position="28"/>
        <end position="107"/>
    </location>
</feature>
<evidence type="ECO:0000256" key="2">
    <source>
        <dbReference type="SAM" id="SignalP"/>
    </source>
</evidence>
<dbReference type="PROSITE" id="PS51257">
    <property type="entry name" value="PROKAR_LIPOPROTEIN"/>
    <property type="match status" value="1"/>
</dbReference>
<dbReference type="OrthoDB" id="179563at2"/>
<dbReference type="RefSeq" id="WP_008863047.1">
    <property type="nucleotide sequence ID" value="NZ_JH815206.1"/>
</dbReference>
<organism evidence="6 7">
    <name type="scientific">Barnesiella intestinihominis YIT 11860</name>
    <dbReference type="NCBI Taxonomy" id="742726"/>
    <lineage>
        <taxon>Bacteria</taxon>
        <taxon>Pseudomonadati</taxon>
        <taxon>Bacteroidota</taxon>
        <taxon>Bacteroidia</taxon>
        <taxon>Bacteroidales</taxon>
        <taxon>Barnesiellaceae</taxon>
        <taxon>Barnesiella</taxon>
    </lineage>
</organism>
<feature type="domain" description="Alpha-N-acetylglucosaminidase C-terminal" evidence="5">
    <location>
        <begin position="463"/>
        <end position="717"/>
    </location>
</feature>
<evidence type="ECO:0000259" key="5">
    <source>
        <dbReference type="Pfam" id="PF12972"/>
    </source>
</evidence>
<dbReference type="Pfam" id="PF12972">
    <property type="entry name" value="NAGLU_C"/>
    <property type="match status" value="1"/>
</dbReference>
<dbReference type="GeneID" id="77849850"/>
<evidence type="ECO:0000313" key="6">
    <source>
        <dbReference type="EMBL" id="EJZ61993.1"/>
    </source>
</evidence>
<keyword evidence="2" id="KW-0732">Signal</keyword>
<dbReference type="PATRIC" id="fig|742726.3.peg.2785"/>
<evidence type="ECO:0000259" key="3">
    <source>
        <dbReference type="Pfam" id="PF05089"/>
    </source>
</evidence>
<accession>K0WRH5</accession>
<evidence type="ECO:0000313" key="7">
    <source>
        <dbReference type="Proteomes" id="UP000006044"/>
    </source>
</evidence>
<dbReference type="Proteomes" id="UP000006044">
    <property type="component" value="Unassembled WGS sequence"/>
</dbReference>
<dbReference type="GO" id="GO:0005975">
    <property type="term" value="P:carbohydrate metabolic process"/>
    <property type="evidence" value="ECO:0007669"/>
    <property type="project" value="UniProtKB-ARBA"/>
</dbReference>
<dbReference type="Gene3D" id="1.20.120.670">
    <property type="entry name" value="N-acetyl-b-d-glucoasminidase"/>
    <property type="match status" value="1"/>
</dbReference>
<dbReference type="AlphaFoldDB" id="K0WRH5"/>
<dbReference type="InterPro" id="IPR024732">
    <property type="entry name" value="NAGLU_C"/>
</dbReference>
<dbReference type="Gene3D" id="3.30.379.10">
    <property type="entry name" value="Chitobiase/beta-hexosaminidase domain 2-like"/>
    <property type="match status" value="1"/>
</dbReference>